<feature type="compositionally biased region" description="Acidic residues" evidence="2">
    <location>
        <begin position="28"/>
        <end position="44"/>
    </location>
</feature>
<feature type="coiled-coil region" evidence="1">
    <location>
        <begin position="129"/>
        <end position="156"/>
    </location>
</feature>
<proteinExistence type="predicted"/>
<evidence type="ECO:0000256" key="1">
    <source>
        <dbReference type="SAM" id="Coils"/>
    </source>
</evidence>
<name>A0A0G4G9B7_9ALVE</name>
<keyword evidence="1" id="KW-0175">Coiled coil</keyword>
<dbReference type="VEuPathDB" id="CryptoDB:Cvel_4384"/>
<feature type="region of interest" description="Disordered" evidence="2">
    <location>
        <begin position="1"/>
        <end position="67"/>
    </location>
</feature>
<feature type="compositionally biased region" description="Basic and acidic residues" evidence="2">
    <location>
        <begin position="45"/>
        <end position="67"/>
    </location>
</feature>
<organism evidence="3">
    <name type="scientific">Chromera velia CCMP2878</name>
    <dbReference type="NCBI Taxonomy" id="1169474"/>
    <lineage>
        <taxon>Eukaryota</taxon>
        <taxon>Sar</taxon>
        <taxon>Alveolata</taxon>
        <taxon>Colpodellida</taxon>
        <taxon>Chromeraceae</taxon>
        <taxon>Chromera</taxon>
    </lineage>
</organism>
<protein>
    <submittedName>
        <fullName evidence="3">Uncharacterized protein</fullName>
    </submittedName>
</protein>
<sequence length="260" mass="29030">MAQVAEEQPAAATPAENGEEEAKVNELEAGEAGDEGDQGEETEPVPEKPKFETRKIEFSEAEKARQQEKLREFRSYLVESGTLEALVKLFLGIRERSPRHEEPAKAVVKFFGDYRDPLWDEIAELGRSTDVLKKNISKQEDQLVFLEQRIAEEALRRQGRKLWKALAIEDAELPPKGMLQRLAGKHPEEKKLPTVPFSKDTFVDFVCSLEEGVRVKMIETVYPAGIEAAPATDPPPFKSDPQNETLLAFLAATTAALTPS</sequence>
<accession>A0A0G4G9B7</accession>
<dbReference type="AlphaFoldDB" id="A0A0G4G9B7"/>
<evidence type="ECO:0000313" key="3">
    <source>
        <dbReference type="EMBL" id="CEM25473.1"/>
    </source>
</evidence>
<dbReference type="EMBL" id="CDMZ01001004">
    <property type="protein sequence ID" value="CEM25473.1"/>
    <property type="molecule type" value="Genomic_DNA"/>
</dbReference>
<evidence type="ECO:0000256" key="2">
    <source>
        <dbReference type="SAM" id="MobiDB-lite"/>
    </source>
</evidence>
<gene>
    <name evidence="3" type="ORF">Cvel_4384</name>
</gene>
<feature type="compositionally biased region" description="Low complexity" evidence="2">
    <location>
        <begin position="1"/>
        <end position="16"/>
    </location>
</feature>
<reference evidence="3" key="1">
    <citation type="submission" date="2014-11" db="EMBL/GenBank/DDBJ databases">
        <authorList>
            <person name="Otto D Thomas"/>
            <person name="Naeem Raeece"/>
        </authorList>
    </citation>
    <scope>NUCLEOTIDE SEQUENCE</scope>
</reference>